<dbReference type="GO" id="GO:0003697">
    <property type="term" value="F:single-stranded DNA binding"/>
    <property type="evidence" value="ECO:0007669"/>
    <property type="project" value="TreeGrafter"/>
</dbReference>
<dbReference type="GO" id="GO:0017116">
    <property type="term" value="F:single-stranded DNA helicase activity"/>
    <property type="evidence" value="ECO:0007669"/>
    <property type="project" value="TreeGrafter"/>
</dbReference>
<reference evidence="13 14" key="2">
    <citation type="submission" date="2018-11" db="EMBL/GenBank/DDBJ databases">
        <authorList>
            <consortium name="Pathogen Informatics"/>
        </authorList>
    </citation>
    <scope>NUCLEOTIDE SEQUENCE [LARGE SCALE GENOMIC DNA]</scope>
</reference>
<dbReference type="OrthoDB" id="5847369at2759"/>
<dbReference type="InterPro" id="IPR012340">
    <property type="entry name" value="NA-bd_OB-fold"/>
</dbReference>
<evidence type="ECO:0000256" key="9">
    <source>
        <dbReference type="ARBA" id="ARBA00023242"/>
    </source>
</evidence>
<evidence type="ECO:0000256" key="2">
    <source>
        <dbReference type="ARBA" id="ARBA00008010"/>
    </source>
</evidence>
<gene>
    <name evidence="13" type="ORF">ASIM_LOCUS18977</name>
</gene>
<evidence type="ECO:0000313" key="15">
    <source>
        <dbReference type="WBParaSite" id="ASIM_0001958801-mRNA-1"/>
    </source>
</evidence>
<dbReference type="GO" id="GO:0005634">
    <property type="term" value="C:nucleus"/>
    <property type="evidence" value="ECO:0007669"/>
    <property type="project" value="UniProtKB-SubCell"/>
</dbReference>
<evidence type="ECO:0000256" key="3">
    <source>
        <dbReference type="ARBA" id="ARBA00022705"/>
    </source>
</evidence>
<comment type="catalytic activity">
    <reaction evidence="10">
        <text>ATP + H2O = ADP + phosphate + H(+)</text>
        <dbReference type="Rhea" id="RHEA:13065"/>
        <dbReference type="ChEBI" id="CHEBI:15377"/>
        <dbReference type="ChEBI" id="CHEBI:15378"/>
        <dbReference type="ChEBI" id="CHEBI:30616"/>
        <dbReference type="ChEBI" id="CHEBI:43474"/>
        <dbReference type="ChEBI" id="CHEBI:456216"/>
        <dbReference type="EC" id="3.6.4.12"/>
    </reaction>
</comment>
<evidence type="ECO:0000313" key="14">
    <source>
        <dbReference type="Proteomes" id="UP000267096"/>
    </source>
</evidence>
<comment type="similarity">
    <text evidence="2 10">Belongs to the MCM family.</text>
</comment>
<dbReference type="SMART" id="SM00350">
    <property type="entry name" value="MCM"/>
    <property type="match status" value="1"/>
</dbReference>
<feature type="compositionally biased region" description="Low complexity" evidence="11">
    <location>
        <begin position="1"/>
        <end position="34"/>
    </location>
</feature>
<dbReference type="GO" id="GO:0016787">
    <property type="term" value="F:hydrolase activity"/>
    <property type="evidence" value="ECO:0007669"/>
    <property type="project" value="UniProtKB-KW"/>
</dbReference>
<proteinExistence type="inferred from homology"/>
<dbReference type="GO" id="GO:0005524">
    <property type="term" value="F:ATP binding"/>
    <property type="evidence" value="ECO:0007669"/>
    <property type="project" value="UniProtKB-UniRule"/>
</dbReference>
<dbReference type="WBParaSite" id="ASIM_0001958801-mRNA-1">
    <property type="protein sequence ID" value="ASIM_0001958801-mRNA-1"/>
    <property type="gene ID" value="ASIM_0001958801"/>
</dbReference>
<keyword evidence="8 10" id="KW-0238">DNA-binding</keyword>
<dbReference type="GO" id="GO:0000727">
    <property type="term" value="P:double-strand break repair via break-induced replication"/>
    <property type="evidence" value="ECO:0007669"/>
    <property type="project" value="TreeGrafter"/>
</dbReference>
<feature type="compositionally biased region" description="Low complexity" evidence="11">
    <location>
        <begin position="74"/>
        <end position="87"/>
    </location>
</feature>
<dbReference type="Gene3D" id="2.20.28.10">
    <property type="match status" value="1"/>
</dbReference>
<feature type="region of interest" description="Disordered" evidence="11">
    <location>
        <begin position="1"/>
        <end position="98"/>
    </location>
</feature>
<evidence type="ECO:0000313" key="13">
    <source>
        <dbReference type="EMBL" id="VDK66895.1"/>
    </source>
</evidence>
<keyword evidence="9 10" id="KW-0539">Nucleus</keyword>
<dbReference type="GO" id="GO:0006271">
    <property type="term" value="P:DNA strand elongation involved in DNA replication"/>
    <property type="evidence" value="ECO:0007669"/>
    <property type="project" value="TreeGrafter"/>
</dbReference>
<dbReference type="Pfam" id="PF17207">
    <property type="entry name" value="MCM_OB"/>
    <property type="match status" value="1"/>
</dbReference>
<evidence type="ECO:0000256" key="8">
    <source>
        <dbReference type="ARBA" id="ARBA00023125"/>
    </source>
</evidence>
<keyword evidence="7 10" id="KW-0067">ATP-binding</keyword>
<dbReference type="InterPro" id="IPR031327">
    <property type="entry name" value="MCM"/>
</dbReference>
<dbReference type="EMBL" id="UYRR01036387">
    <property type="protein sequence ID" value="VDK66895.1"/>
    <property type="molecule type" value="Genomic_DNA"/>
</dbReference>
<evidence type="ECO:0000256" key="11">
    <source>
        <dbReference type="SAM" id="MobiDB-lite"/>
    </source>
</evidence>
<dbReference type="EC" id="3.6.4.12" evidence="10"/>
<evidence type="ECO:0000256" key="10">
    <source>
        <dbReference type="RuleBase" id="RU368062"/>
    </source>
</evidence>
<dbReference type="PANTHER" id="PTHR11630:SF66">
    <property type="entry name" value="DNA REPLICATION LICENSING FACTOR MCM4"/>
    <property type="match status" value="1"/>
</dbReference>
<evidence type="ECO:0000256" key="7">
    <source>
        <dbReference type="ARBA" id="ARBA00022840"/>
    </source>
</evidence>
<evidence type="ECO:0000259" key="12">
    <source>
        <dbReference type="Pfam" id="PF17207"/>
    </source>
</evidence>
<evidence type="ECO:0000256" key="5">
    <source>
        <dbReference type="ARBA" id="ARBA00022801"/>
    </source>
</evidence>
<dbReference type="PANTHER" id="PTHR11630">
    <property type="entry name" value="DNA REPLICATION LICENSING FACTOR MCM FAMILY MEMBER"/>
    <property type="match status" value="1"/>
</dbReference>
<dbReference type="Gene3D" id="2.40.50.140">
    <property type="entry name" value="Nucleic acid-binding proteins"/>
    <property type="match status" value="1"/>
</dbReference>
<dbReference type="FunFam" id="2.20.28.10:FF:000003">
    <property type="entry name" value="DNA helicase"/>
    <property type="match status" value="1"/>
</dbReference>
<evidence type="ECO:0000256" key="1">
    <source>
        <dbReference type="ARBA" id="ARBA00004123"/>
    </source>
</evidence>
<dbReference type="GO" id="GO:1902975">
    <property type="term" value="P:mitotic DNA replication initiation"/>
    <property type="evidence" value="ECO:0007669"/>
    <property type="project" value="TreeGrafter"/>
</dbReference>
<dbReference type="PRINTS" id="PR01660">
    <property type="entry name" value="MCMPROTEIN4"/>
</dbReference>
<dbReference type="InterPro" id="IPR033762">
    <property type="entry name" value="MCM_OB"/>
</dbReference>
<keyword evidence="14" id="KW-1185">Reference proteome</keyword>
<protein>
    <recommendedName>
        <fullName evidence="10">DNA replication licensing factor MCM4</fullName>
        <ecNumber evidence="10">3.6.4.12</ecNumber>
    </recommendedName>
</protein>
<dbReference type="GO" id="GO:0042555">
    <property type="term" value="C:MCM complex"/>
    <property type="evidence" value="ECO:0007669"/>
    <property type="project" value="UniProtKB-UniRule"/>
</dbReference>
<comment type="subunit">
    <text evidence="10">Component of the MCM2-7 complex.</text>
</comment>
<accession>A0A0M3KF29</accession>
<dbReference type="SUPFAM" id="SSF50249">
    <property type="entry name" value="Nucleic acid-binding proteins"/>
    <property type="match status" value="1"/>
</dbReference>
<feature type="domain" description="MCM OB" evidence="12">
    <location>
        <begin position="172"/>
        <end position="299"/>
    </location>
</feature>
<keyword evidence="6 10" id="KW-0347">Helicase</keyword>
<feature type="compositionally biased region" description="Polar residues" evidence="11">
    <location>
        <begin position="35"/>
        <end position="53"/>
    </location>
</feature>
<reference evidence="15" key="1">
    <citation type="submission" date="2017-02" db="UniProtKB">
        <authorList>
            <consortium name="WormBaseParasite"/>
        </authorList>
    </citation>
    <scope>IDENTIFICATION</scope>
</reference>
<evidence type="ECO:0000256" key="4">
    <source>
        <dbReference type="ARBA" id="ARBA00022741"/>
    </source>
</evidence>
<keyword evidence="3 10" id="KW-0235">DNA replication</keyword>
<feature type="compositionally biased region" description="Basic and acidic residues" evidence="11">
    <location>
        <begin position="54"/>
        <end position="70"/>
    </location>
</feature>
<dbReference type="InterPro" id="IPR008047">
    <property type="entry name" value="MCM_4"/>
</dbReference>
<sequence length="352" mass="39558">MSSTGSRTPTQPSRQSSQASPQRSGSPSLRPLSSVYNSPVRSQGSRGRSAQPQESERSSVRYESDMETSSRMDGQSSVSMVSSQRMGSHTRPDINTAPAHHRTVRIENADDELMEGEKGAGDVTARLYIWGTRDIIPYLDITANELFQEKYQKVLNTPIEIRPFNAQKTRNLRALNPADMDQLITIHGLVTRTSTLIPEMRQAFFQCSICNNSVEADVDRGRIEEPTSCAHCHHTYTFQLIHNRSLFMDKQIVKLQESPDDMPAGQTPHTLTLFVHGSLVESVQPGDRVAVTGIYRAVPIRINPALRNFNSVYKTNIDVLHFRRTDQSRLHQINDGLSYLFVQCSVLLLECE</sequence>
<comment type="subcellular location">
    <subcellularLocation>
        <location evidence="1">Nucleus</location>
    </subcellularLocation>
</comment>
<evidence type="ECO:0000256" key="6">
    <source>
        <dbReference type="ARBA" id="ARBA00022806"/>
    </source>
</evidence>
<keyword evidence="4 10" id="KW-0547">Nucleotide-binding</keyword>
<dbReference type="AlphaFoldDB" id="A0A0M3KF29"/>
<comment type="function">
    <text evidence="10">Acts as component of the MCM2-7 complex (MCM complex) which is the replicative helicase essential for 'once per cell cycle' DNA replication initiation and elongation in eukaryotic cells. The active ATPase sites in the MCM2-7 ring are formed through the interaction surfaces of two neighboring subunits such that a critical structure of a conserved arginine finger motif is provided in trans relative to the ATP-binding site of the Walker A box of the adjacent subunit. The six ATPase active sites, however, are likely to contribute differentially to the complex helicase activity.</text>
</comment>
<name>A0A0M3KF29_ANISI</name>
<organism evidence="15">
    <name type="scientific">Anisakis simplex</name>
    <name type="common">Herring worm</name>
    <dbReference type="NCBI Taxonomy" id="6269"/>
    <lineage>
        <taxon>Eukaryota</taxon>
        <taxon>Metazoa</taxon>
        <taxon>Ecdysozoa</taxon>
        <taxon>Nematoda</taxon>
        <taxon>Chromadorea</taxon>
        <taxon>Rhabditida</taxon>
        <taxon>Spirurina</taxon>
        <taxon>Ascaridomorpha</taxon>
        <taxon>Ascaridoidea</taxon>
        <taxon>Anisakidae</taxon>
        <taxon>Anisakis</taxon>
        <taxon>Anisakis simplex complex</taxon>
    </lineage>
</organism>
<keyword evidence="5 10" id="KW-0378">Hydrolase</keyword>
<dbReference type="Proteomes" id="UP000267096">
    <property type="component" value="Unassembled WGS sequence"/>
</dbReference>